<protein>
    <submittedName>
        <fullName evidence="2">Uncharacterized protein</fullName>
    </submittedName>
</protein>
<feature type="compositionally biased region" description="Low complexity" evidence="1">
    <location>
        <begin position="130"/>
        <end position="144"/>
    </location>
</feature>
<feature type="region of interest" description="Disordered" evidence="1">
    <location>
        <begin position="1"/>
        <end position="73"/>
    </location>
</feature>
<evidence type="ECO:0000313" key="3">
    <source>
        <dbReference type="Proteomes" id="UP000292235"/>
    </source>
</evidence>
<gene>
    <name evidence="2" type="ORF">EKD16_02005</name>
</gene>
<sequence>MKFQLVDSGEEPVQSGTAVPGEDGAERPVDPPRAEAGDAAAADHGESAETGGTDEAEDAEQGPEARLRTSTRRLTVQVKEEAAEIGASLAELAQQIADRESAVADIGRGPTPAPSNFRADRFASQQPGGAADPASPAESAPAASHRTAARTMEPEAHRGRPTCDGRR</sequence>
<feature type="compositionally biased region" description="Basic and acidic residues" evidence="1">
    <location>
        <begin position="24"/>
        <end position="47"/>
    </location>
</feature>
<accession>A0A4P6Q0Y3</accession>
<dbReference type="Proteomes" id="UP000292235">
    <property type="component" value="Chromosome"/>
</dbReference>
<feature type="region of interest" description="Disordered" evidence="1">
    <location>
        <begin position="101"/>
        <end position="167"/>
    </location>
</feature>
<dbReference type="EMBL" id="CP036455">
    <property type="protein sequence ID" value="QBI52217.1"/>
    <property type="molecule type" value="Genomic_DNA"/>
</dbReference>
<dbReference type="KEGG" id="strr:EKD16_02005"/>
<organism evidence="2 3">
    <name type="scientific">Streptomonospora litoralis</name>
    <dbReference type="NCBI Taxonomy" id="2498135"/>
    <lineage>
        <taxon>Bacteria</taxon>
        <taxon>Bacillati</taxon>
        <taxon>Actinomycetota</taxon>
        <taxon>Actinomycetes</taxon>
        <taxon>Streptosporangiales</taxon>
        <taxon>Nocardiopsidaceae</taxon>
        <taxon>Streptomonospora</taxon>
    </lineage>
</organism>
<feature type="compositionally biased region" description="Acidic residues" evidence="1">
    <location>
        <begin position="52"/>
        <end position="61"/>
    </location>
</feature>
<feature type="compositionally biased region" description="Basic and acidic residues" evidence="1">
    <location>
        <begin position="152"/>
        <end position="167"/>
    </location>
</feature>
<name>A0A4P6Q0Y3_9ACTN</name>
<dbReference type="AlphaFoldDB" id="A0A4P6Q0Y3"/>
<reference evidence="2 3" key="1">
    <citation type="submission" date="2019-02" db="EMBL/GenBank/DDBJ databases">
        <authorList>
            <person name="Khodamoradi S."/>
            <person name="Hahnke R.L."/>
            <person name="Kaempfer P."/>
            <person name="Schumann P."/>
            <person name="Rohde M."/>
            <person name="Steinert M."/>
            <person name="Luzhetskyy A."/>
            <person name="Wink J."/>
            <person name="Ruckert C."/>
        </authorList>
    </citation>
    <scope>NUCLEOTIDE SEQUENCE [LARGE SCALE GENOMIC DNA]</scope>
    <source>
        <strain evidence="2 3">M2</strain>
    </source>
</reference>
<evidence type="ECO:0000313" key="2">
    <source>
        <dbReference type="EMBL" id="QBI52217.1"/>
    </source>
</evidence>
<keyword evidence="3" id="KW-1185">Reference proteome</keyword>
<proteinExistence type="predicted"/>
<evidence type="ECO:0000256" key="1">
    <source>
        <dbReference type="SAM" id="MobiDB-lite"/>
    </source>
</evidence>